<dbReference type="PANTHER" id="PTHR30429:SF3">
    <property type="entry name" value="LIPOPROTEIN"/>
    <property type="match status" value="1"/>
</dbReference>
<evidence type="ECO:0000256" key="6">
    <source>
        <dbReference type="PIRNR" id="PIRNR002854"/>
    </source>
</evidence>
<keyword evidence="3" id="KW-0472">Membrane</keyword>
<evidence type="ECO:0000256" key="5">
    <source>
        <dbReference type="ARBA" id="ARBA00023288"/>
    </source>
</evidence>
<keyword evidence="4" id="KW-0564">Palmitate</keyword>
<evidence type="ECO:0000313" key="9">
    <source>
        <dbReference type="EMBL" id="TDM03600.1"/>
    </source>
</evidence>
<reference evidence="9 10" key="1">
    <citation type="submission" date="2019-01" db="EMBL/GenBank/DDBJ databases">
        <title>Draft genome sequences of the type strains of six Macrococcus species.</title>
        <authorList>
            <person name="Mazhar S."/>
            <person name="Altermann E."/>
            <person name="Hill C."/>
            <person name="Mcauliffe O."/>
        </authorList>
    </citation>
    <scope>NUCLEOTIDE SEQUENCE [LARGE SCALE GENOMIC DNA]</scope>
    <source>
        <strain evidence="9 10">ATCC 51828</strain>
    </source>
</reference>
<dbReference type="Gene3D" id="3.40.190.10">
    <property type="entry name" value="Periplasmic binding protein-like II"/>
    <property type="match status" value="2"/>
</dbReference>
<dbReference type="Proteomes" id="UP000295280">
    <property type="component" value="Unassembled WGS sequence"/>
</dbReference>
<evidence type="ECO:0000313" key="10">
    <source>
        <dbReference type="Proteomes" id="UP000295280"/>
    </source>
</evidence>
<comment type="similarity">
    <text evidence="6">Belongs to the nlpA lipoprotein family.</text>
</comment>
<accession>A0A9Q8CML2</accession>
<keyword evidence="10" id="KW-1185">Reference proteome</keyword>
<evidence type="ECO:0000256" key="3">
    <source>
        <dbReference type="ARBA" id="ARBA00023136"/>
    </source>
</evidence>
<dbReference type="Pfam" id="PF03180">
    <property type="entry name" value="Lipoprotein_9"/>
    <property type="match status" value="1"/>
</dbReference>
<feature type="lipid moiety-binding region" description="S-diacylglycerol cysteine" evidence="7">
    <location>
        <position position="18"/>
    </location>
</feature>
<comment type="subcellular location">
    <subcellularLocation>
        <location evidence="1">Membrane</location>
        <topology evidence="1">Lipid-anchor</topology>
    </subcellularLocation>
</comment>
<dbReference type="PIRSF" id="PIRSF002854">
    <property type="entry name" value="MetQ"/>
    <property type="match status" value="1"/>
</dbReference>
<feature type="signal peptide" evidence="8">
    <location>
        <begin position="1"/>
        <end position="19"/>
    </location>
</feature>
<name>A0A9Q8CML2_9STAP</name>
<evidence type="ECO:0000256" key="1">
    <source>
        <dbReference type="ARBA" id="ARBA00004635"/>
    </source>
</evidence>
<comment type="caution">
    <text evidence="9">The sequence shown here is derived from an EMBL/GenBank/DDBJ whole genome shotgun (WGS) entry which is preliminary data.</text>
</comment>
<evidence type="ECO:0000256" key="2">
    <source>
        <dbReference type="ARBA" id="ARBA00022729"/>
    </source>
</evidence>
<dbReference type="RefSeq" id="WP_133416463.1">
    <property type="nucleotide sequence ID" value="NZ_SCWD01000001.1"/>
</dbReference>
<dbReference type="GO" id="GO:0016020">
    <property type="term" value="C:membrane"/>
    <property type="evidence" value="ECO:0007669"/>
    <property type="project" value="UniProtKB-SubCell"/>
</dbReference>
<sequence>MKRLLFVVLSLVVFLAACGNSKDEKTVKIGVTGEDKTVWNIIKEKAAKDGINVELVEFQDYTIPNNALNEGEIDLNAFQHFAFLEEFKKAHNLDITPIGTTVFAPMGIYSEKIKDIKELKQGDTVAIPNDPTNQARALRLLETAGVLKLKDNFGLLGDPSKIAENKLGLKIRAIDAQQTPRVLPDVAASIINNGVAGKAGFDTKNDPIYLEDADAENAKPYINVIAAKTENKDNPEYKKIVEYYQTPEVTKAIEKNSNGGEFVHKLTADEIKEVEKEVQK</sequence>
<protein>
    <recommendedName>
        <fullName evidence="6">Lipoprotein</fullName>
    </recommendedName>
</protein>
<gene>
    <name evidence="9" type="ORF">ERX40_00070</name>
</gene>
<evidence type="ECO:0000256" key="7">
    <source>
        <dbReference type="PIRSR" id="PIRSR002854-1"/>
    </source>
</evidence>
<evidence type="ECO:0000256" key="8">
    <source>
        <dbReference type="SAM" id="SignalP"/>
    </source>
</evidence>
<feature type="chain" id="PRO_5040115920" description="Lipoprotein" evidence="8">
    <location>
        <begin position="20"/>
        <end position="280"/>
    </location>
</feature>
<dbReference type="SUPFAM" id="SSF53850">
    <property type="entry name" value="Periplasmic binding protein-like II"/>
    <property type="match status" value="1"/>
</dbReference>
<dbReference type="AlphaFoldDB" id="A0A9Q8CML2"/>
<dbReference type="PROSITE" id="PS51257">
    <property type="entry name" value="PROKAR_LIPOPROTEIN"/>
    <property type="match status" value="1"/>
</dbReference>
<dbReference type="OrthoDB" id="9812878at2"/>
<evidence type="ECO:0000256" key="4">
    <source>
        <dbReference type="ARBA" id="ARBA00023139"/>
    </source>
</evidence>
<keyword evidence="5 6" id="KW-0449">Lipoprotein</keyword>
<proteinExistence type="inferred from homology"/>
<dbReference type="EMBL" id="SCWD01000001">
    <property type="protein sequence ID" value="TDM03600.1"/>
    <property type="molecule type" value="Genomic_DNA"/>
</dbReference>
<dbReference type="PANTHER" id="PTHR30429">
    <property type="entry name" value="D-METHIONINE-BINDING LIPOPROTEIN METQ"/>
    <property type="match status" value="1"/>
</dbReference>
<dbReference type="InterPro" id="IPR004872">
    <property type="entry name" value="Lipoprotein_NlpA"/>
</dbReference>
<keyword evidence="2 8" id="KW-0732">Signal</keyword>
<organism evidence="9 10">
    <name type="scientific">Macrococcus carouselicus</name>
    <dbReference type="NCBI Taxonomy" id="69969"/>
    <lineage>
        <taxon>Bacteria</taxon>
        <taxon>Bacillati</taxon>
        <taxon>Bacillota</taxon>
        <taxon>Bacilli</taxon>
        <taxon>Bacillales</taxon>
        <taxon>Staphylococcaceae</taxon>
        <taxon>Macrococcus</taxon>
    </lineage>
</organism>
<dbReference type="CDD" id="cd13596">
    <property type="entry name" value="PBP2_lipoprotein_GmpC"/>
    <property type="match status" value="1"/>
</dbReference>